<dbReference type="Pfam" id="PF22780">
    <property type="entry name" value="HI0933_like_1st"/>
    <property type="match status" value="1"/>
</dbReference>
<dbReference type="AlphaFoldDB" id="A0A2S7EL97"/>
<protein>
    <submittedName>
        <fullName evidence="6">Aminoacetone oxidase family FAD-binding enzyme</fullName>
    </submittedName>
</protein>
<dbReference type="Gene3D" id="2.40.30.10">
    <property type="entry name" value="Translation factors"/>
    <property type="match status" value="1"/>
</dbReference>
<feature type="domain" description="RsdA/BaiN/AoA(So)-like Rossmann fold-like" evidence="4">
    <location>
        <begin position="9"/>
        <end position="405"/>
    </location>
</feature>
<dbReference type="InterPro" id="IPR004792">
    <property type="entry name" value="BaiN-like"/>
</dbReference>
<organism evidence="6 7">
    <name type="scientific">Xanthomonas populi</name>
    <dbReference type="NCBI Taxonomy" id="53414"/>
    <lineage>
        <taxon>Bacteria</taxon>
        <taxon>Pseudomonadati</taxon>
        <taxon>Pseudomonadota</taxon>
        <taxon>Gammaproteobacteria</taxon>
        <taxon>Lysobacterales</taxon>
        <taxon>Lysobacteraceae</taxon>
        <taxon>Xanthomonas</taxon>
    </lineage>
</organism>
<evidence type="ECO:0000313" key="6">
    <source>
        <dbReference type="EMBL" id="PPU90969.1"/>
    </source>
</evidence>
<gene>
    <name evidence="6" type="ORF">XpopCFBP1817_16045</name>
</gene>
<proteinExistence type="predicted"/>
<reference evidence="7" key="1">
    <citation type="submission" date="2016-08" db="EMBL/GenBank/DDBJ databases">
        <authorList>
            <person name="Merda D."/>
            <person name="Briand M."/>
            <person name="Taghouti G."/>
            <person name="Carrere S."/>
            <person name="Gouzy J."/>
            <person name="Portier P."/>
            <person name="Jacques M.-A."/>
            <person name="Fischer-Le Saux M."/>
        </authorList>
    </citation>
    <scope>NUCLEOTIDE SEQUENCE [LARGE SCALE GENOMIC DNA]</scope>
    <source>
        <strain evidence="7">CFBP1817</strain>
    </source>
</reference>
<evidence type="ECO:0000256" key="3">
    <source>
        <dbReference type="ARBA" id="ARBA00022827"/>
    </source>
</evidence>
<evidence type="ECO:0000313" key="7">
    <source>
        <dbReference type="Proteomes" id="UP000239939"/>
    </source>
</evidence>
<comment type="cofactor">
    <cofactor evidence="1">
        <name>FAD</name>
        <dbReference type="ChEBI" id="CHEBI:57692"/>
    </cofactor>
</comment>
<dbReference type="RefSeq" id="WP_128417912.1">
    <property type="nucleotide sequence ID" value="NZ_MDEJ01000119.1"/>
</dbReference>
<dbReference type="PANTHER" id="PTHR42887">
    <property type="entry name" value="OS12G0638800 PROTEIN"/>
    <property type="match status" value="1"/>
</dbReference>
<sequence>MTDVSKRRLAVIGGGPAGLMAAEVARAAGLAVDLYEAKGSVGRKFLIAGKGGLNLTHSDPMPLFAQRYRERATPVASWLQHFDANALRDWARELGVETYIGSSGRVFPMDRRAAPLLRGWVRRLKEQGIAFHVQHRWLGWSDDRALRFDTSTGEIEHVADAVVLALGGGSWPQLGSDGQWQAPLQQLGIAVAPLVPANCGFDIDWSAHFMQRHAGAPLKPVVAHWRDRHGVQHELQGECVATATGIEGSLIYAVAADLREQIDAHGVAELCLDLDLVPGRSLERVSAELDKPRKGRSFSEHLRRQIGIDGVKAALLYEHLGKQAGDDLAQVARTLKQLPLRLLRPRPLAEAISSAGGVRLEALDDGLMALAQPGVFCAGEMLDWEAPTGGYLLTACFASGLHAAHGAVHWLQQQDARATDDR</sequence>
<dbReference type="NCBIfam" id="TIGR00275">
    <property type="entry name" value="aminoacetone oxidase family FAD-binding enzyme"/>
    <property type="match status" value="1"/>
</dbReference>
<evidence type="ECO:0000256" key="1">
    <source>
        <dbReference type="ARBA" id="ARBA00001974"/>
    </source>
</evidence>
<feature type="domain" description="RsdA/BaiN/AoA(So)-like insert" evidence="5">
    <location>
        <begin position="195"/>
        <end position="353"/>
    </location>
</feature>
<dbReference type="InterPro" id="IPR022460">
    <property type="entry name" value="Flavoprotein_PP4765"/>
</dbReference>
<evidence type="ECO:0000259" key="5">
    <source>
        <dbReference type="Pfam" id="PF22780"/>
    </source>
</evidence>
<dbReference type="Pfam" id="PF03486">
    <property type="entry name" value="HI0933_like"/>
    <property type="match status" value="1"/>
</dbReference>
<dbReference type="InterPro" id="IPR057661">
    <property type="entry name" value="RsdA/BaiN/AoA(So)_Rossmann"/>
</dbReference>
<dbReference type="Gene3D" id="3.50.50.60">
    <property type="entry name" value="FAD/NAD(P)-binding domain"/>
    <property type="match status" value="1"/>
</dbReference>
<evidence type="ECO:0000259" key="4">
    <source>
        <dbReference type="Pfam" id="PF03486"/>
    </source>
</evidence>
<evidence type="ECO:0000256" key="2">
    <source>
        <dbReference type="ARBA" id="ARBA00022630"/>
    </source>
</evidence>
<keyword evidence="2" id="KW-0285">Flavoprotein</keyword>
<dbReference type="InterPro" id="IPR023166">
    <property type="entry name" value="BaiN-like_dom_sf"/>
</dbReference>
<dbReference type="PANTHER" id="PTHR42887:SF1">
    <property type="entry name" value="BLR3961 PROTEIN"/>
    <property type="match status" value="1"/>
</dbReference>
<comment type="caution">
    <text evidence="6">The sequence shown here is derived from an EMBL/GenBank/DDBJ whole genome shotgun (WGS) entry which is preliminary data.</text>
</comment>
<accession>A0A2S7EL97</accession>
<dbReference type="SUPFAM" id="SSF160996">
    <property type="entry name" value="HI0933 insert domain-like"/>
    <property type="match status" value="1"/>
</dbReference>
<keyword evidence="7" id="KW-1185">Reference proteome</keyword>
<keyword evidence="3" id="KW-0274">FAD</keyword>
<dbReference type="Gene3D" id="1.10.8.260">
    <property type="entry name" value="HI0933 insert domain-like"/>
    <property type="match status" value="1"/>
</dbReference>
<dbReference type="SUPFAM" id="SSF51905">
    <property type="entry name" value="FAD/NAD(P)-binding domain"/>
    <property type="match status" value="1"/>
</dbReference>
<dbReference type="InterPro" id="IPR055178">
    <property type="entry name" value="RsdA/BaiN/AoA(So)-like_dom"/>
</dbReference>
<dbReference type="Proteomes" id="UP000239939">
    <property type="component" value="Unassembled WGS sequence"/>
</dbReference>
<dbReference type="InterPro" id="IPR036188">
    <property type="entry name" value="FAD/NAD-bd_sf"/>
</dbReference>
<dbReference type="EMBL" id="MDEJ01000119">
    <property type="protein sequence ID" value="PPU90969.1"/>
    <property type="molecule type" value="Genomic_DNA"/>
</dbReference>
<dbReference type="PRINTS" id="PR00420">
    <property type="entry name" value="RNGMNOXGNASE"/>
</dbReference>
<name>A0A2S7EL97_9XANT</name>
<dbReference type="OrthoDB" id="5288829at2"/>
<dbReference type="NCBIfam" id="TIGR03862">
    <property type="entry name" value="flavo_PP4765"/>
    <property type="match status" value="1"/>
</dbReference>